<comment type="caution">
    <text evidence="1">The sequence shown here is derived from an EMBL/GenBank/DDBJ whole genome shotgun (WGS) entry which is preliminary data.</text>
</comment>
<protein>
    <submittedName>
        <fullName evidence="1">Uncharacterized protein</fullName>
    </submittedName>
</protein>
<dbReference type="EMBL" id="JRRC01514865">
    <property type="protein sequence ID" value="KHG08905.1"/>
    <property type="molecule type" value="Genomic_DNA"/>
</dbReference>
<keyword evidence="2" id="KW-1185">Reference proteome</keyword>
<dbReference type="Proteomes" id="UP000032142">
    <property type="component" value="Unassembled WGS sequence"/>
</dbReference>
<name>A0A0B0N7Y4_GOSAR</name>
<accession>A0A0B0N7Y4</accession>
<proteinExistence type="predicted"/>
<gene>
    <name evidence="1" type="ORF">F383_36262</name>
</gene>
<dbReference type="AlphaFoldDB" id="A0A0B0N7Y4"/>
<evidence type="ECO:0000313" key="1">
    <source>
        <dbReference type="EMBL" id="KHG08905.1"/>
    </source>
</evidence>
<evidence type="ECO:0000313" key="2">
    <source>
        <dbReference type="Proteomes" id="UP000032142"/>
    </source>
</evidence>
<reference evidence="2" key="1">
    <citation type="submission" date="2014-09" db="EMBL/GenBank/DDBJ databases">
        <authorList>
            <person name="Mudge J."/>
            <person name="Ramaraj T."/>
            <person name="Lindquist I.E."/>
            <person name="Bharti A.K."/>
            <person name="Sundararajan A."/>
            <person name="Cameron C.T."/>
            <person name="Woodward J.E."/>
            <person name="May G.D."/>
            <person name="Brubaker C."/>
            <person name="Broadhvest J."/>
            <person name="Wilkins T.A."/>
        </authorList>
    </citation>
    <scope>NUCLEOTIDE SEQUENCE</scope>
    <source>
        <strain evidence="2">cv. AKA8401</strain>
    </source>
</reference>
<sequence>MSSRRLSCESLSGSVQPQIQGFIPKFQSPRLNFDYNEVARIRRSRYKGTGCAWHVYGGCVLAYGGVGVAAEVLKSTEAWWSGCGVRGKNPRFLVF</sequence>
<organism evidence="1 2">
    <name type="scientific">Gossypium arboreum</name>
    <name type="common">Tree cotton</name>
    <name type="synonym">Gossypium nanking</name>
    <dbReference type="NCBI Taxonomy" id="29729"/>
    <lineage>
        <taxon>Eukaryota</taxon>
        <taxon>Viridiplantae</taxon>
        <taxon>Streptophyta</taxon>
        <taxon>Embryophyta</taxon>
        <taxon>Tracheophyta</taxon>
        <taxon>Spermatophyta</taxon>
        <taxon>Magnoliopsida</taxon>
        <taxon>eudicotyledons</taxon>
        <taxon>Gunneridae</taxon>
        <taxon>Pentapetalae</taxon>
        <taxon>rosids</taxon>
        <taxon>malvids</taxon>
        <taxon>Malvales</taxon>
        <taxon>Malvaceae</taxon>
        <taxon>Malvoideae</taxon>
        <taxon>Gossypium</taxon>
    </lineage>
</organism>